<dbReference type="RefSeq" id="WP_006157498.1">
    <property type="nucleotide sequence ID" value="NZ_AHJE01000019.1"/>
</dbReference>
<dbReference type="GO" id="GO:0016491">
    <property type="term" value="F:oxidoreductase activity"/>
    <property type="evidence" value="ECO:0007669"/>
    <property type="project" value="InterPro"/>
</dbReference>
<dbReference type="InterPro" id="IPR001433">
    <property type="entry name" value="OxRdtase_FAD/NAD-bd"/>
</dbReference>
<dbReference type="CDD" id="cd00207">
    <property type="entry name" value="fer2"/>
    <property type="match status" value="1"/>
</dbReference>
<dbReference type="Gene3D" id="3.10.20.30">
    <property type="match status" value="1"/>
</dbReference>
<proteinExistence type="predicted"/>
<sequence>MEVSIHPLDRTLHAQAGDNLLDVLRANQVPISYSCMAGRCGTCRCKVLAGRTQASGPEDSRAPMAAGQSVLACQTTLVENCAIEIPELDEVVVQKRVRVAIPKPLDFSPGQYATLQFTPRHIRPYSMAVAHGAGELEFHIRLVPDGRVTSYVASELKVGDAIRVAGPLGTAYLRRKCEGPVVCIAGGTGLAPILSILRGMLDGGMRNEVHVYFGVRTHADLYGLEWLRELQARHAAMHLHVVVASAGDGNGYRGGVVTKAVADDWAQMQGWRAYLAGAPVMVDAASILLRQRGIDPDHIHADAFHASGV</sequence>
<dbReference type="Proteomes" id="UP000005808">
    <property type="component" value="Unassembled WGS sequence"/>
</dbReference>
<dbReference type="PATRIC" id="fig|1127483.3.peg.1780"/>
<dbReference type="PROSITE" id="PS51085">
    <property type="entry name" value="2FE2S_FER_2"/>
    <property type="match status" value="1"/>
</dbReference>
<gene>
    <name evidence="5" type="ORF">OR16_08897</name>
</gene>
<dbReference type="InterPro" id="IPR017927">
    <property type="entry name" value="FAD-bd_FR_type"/>
</dbReference>
<comment type="caution">
    <text evidence="5">The sequence shown here is derived from an EMBL/GenBank/DDBJ whole genome shotgun (WGS) entry which is preliminary data.</text>
</comment>
<dbReference type="InterPro" id="IPR036010">
    <property type="entry name" value="2Fe-2S_ferredoxin-like_sf"/>
</dbReference>
<dbReference type="PROSITE" id="PS51384">
    <property type="entry name" value="FAD_FR"/>
    <property type="match status" value="1"/>
</dbReference>
<dbReference type="InterPro" id="IPR012675">
    <property type="entry name" value="Beta-grasp_dom_sf"/>
</dbReference>
<organism evidence="5 6">
    <name type="scientific">Cupriavidus basilensis OR16</name>
    <dbReference type="NCBI Taxonomy" id="1127483"/>
    <lineage>
        <taxon>Bacteria</taxon>
        <taxon>Pseudomonadati</taxon>
        <taxon>Pseudomonadota</taxon>
        <taxon>Betaproteobacteria</taxon>
        <taxon>Burkholderiales</taxon>
        <taxon>Burkholderiaceae</taxon>
        <taxon>Cupriavidus</taxon>
    </lineage>
</organism>
<reference evidence="5 6" key="1">
    <citation type="journal article" date="2012" name="J. Bacteriol.">
        <title>De Novo Genome Project of Cupriavidus basilensis OR16.</title>
        <authorList>
            <person name="Cserhati M."/>
            <person name="Kriszt B."/>
            <person name="Szoboszlay S."/>
            <person name="Toth A."/>
            <person name="Szabo I."/>
            <person name="Tancsics A."/>
            <person name="Nagy I."/>
            <person name="Horvath B."/>
            <person name="Nagy I."/>
            <person name="Kukolya J."/>
        </authorList>
    </citation>
    <scope>NUCLEOTIDE SEQUENCE [LARGE SCALE GENOMIC DNA]</scope>
    <source>
        <strain evidence="5 6">OR16</strain>
    </source>
</reference>
<dbReference type="InterPro" id="IPR001041">
    <property type="entry name" value="2Fe-2S_ferredoxin-type"/>
</dbReference>
<keyword evidence="2" id="KW-0479">Metal-binding</keyword>
<dbReference type="InterPro" id="IPR050415">
    <property type="entry name" value="MRET"/>
</dbReference>
<name>H1S267_9BURK</name>
<comment type="cofactor">
    <cofactor evidence="1">
        <name>FAD</name>
        <dbReference type="ChEBI" id="CHEBI:57692"/>
    </cofactor>
</comment>
<dbReference type="PANTHER" id="PTHR47354:SF5">
    <property type="entry name" value="PROTEIN RFBI"/>
    <property type="match status" value="1"/>
</dbReference>
<dbReference type="PROSITE" id="PS00197">
    <property type="entry name" value="2FE2S_FER_1"/>
    <property type="match status" value="1"/>
</dbReference>
<dbReference type="SUPFAM" id="SSF63380">
    <property type="entry name" value="Riboflavin synthase domain-like"/>
    <property type="match status" value="1"/>
</dbReference>
<dbReference type="Pfam" id="PF00970">
    <property type="entry name" value="FAD_binding_6"/>
    <property type="match status" value="1"/>
</dbReference>
<keyword evidence="2" id="KW-0001">2Fe-2S</keyword>
<accession>H1S267</accession>
<protein>
    <submittedName>
        <fullName evidence="5">Oxidoreductase FAD-binding domain-containing protein</fullName>
    </submittedName>
</protein>
<dbReference type="CDD" id="cd06187">
    <property type="entry name" value="O2ase_reductase_like"/>
    <property type="match status" value="1"/>
</dbReference>
<dbReference type="EMBL" id="AHJE01000019">
    <property type="protein sequence ID" value="EHP43433.1"/>
    <property type="molecule type" value="Genomic_DNA"/>
</dbReference>
<dbReference type="PRINTS" id="PR00410">
    <property type="entry name" value="PHEHYDRXLASE"/>
</dbReference>
<evidence type="ECO:0000259" key="4">
    <source>
        <dbReference type="PROSITE" id="PS51384"/>
    </source>
</evidence>
<dbReference type="Gene3D" id="3.40.50.80">
    <property type="entry name" value="Nucleotide-binding domain of ferredoxin-NADP reductase (FNR) module"/>
    <property type="match status" value="1"/>
</dbReference>
<dbReference type="AlphaFoldDB" id="H1S267"/>
<evidence type="ECO:0000256" key="2">
    <source>
        <dbReference type="ARBA" id="ARBA00022714"/>
    </source>
</evidence>
<dbReference type="SUPFAM" id="SSF54292">
    <property type="entry name" value="2Fe-2S ferredoxin-like"/>
    <property type="match status" value="1"/>
</dbReference>
<keyword evidence="2" id="KW-0411">Iron-sulfur</keyword>
<feature type="domain" description="2Fe-2S ferredoxin-type" evidence="3">
    <location>
        <begin position="1"/>
        <end position="89"/>
    </location>
</feature>
<dbReference type="InterPro" id="IPR017938">
    <property type="entry name" value="Riboflavin_synthase-like_b-brl"/>
</dbReference>
<evidence type="ECO:0000313" key="6">
    <source>
        <dbReference type="Proteomes" id="UP000005808"/>
    </source>
</evidence>
<dbReference type="OrthoDB" id="9806195at2"/>
<dbReference type="Pfam" id="PF00175">
    <property type="entry name" value="NAD_binding_1"/>
    <property type="match status" value="1"/>
</dbReference>
<keyword evidence="2" id="KW-0408">Iron</keyword>
<feature type="domain" description="FAD-binding FR-type" evidence="4">
    <location>
        <begin position="70"/>
        <end position="174"/>
    </location>
</feature>
<dbReference type="InterPro" id="IPR006058">
    <property type="entry name" value="2Fe2S_fd_BS"/>
</dbReference>
<dbReference type="GO" id="GO:0051537">
    <property type="term" value="F:2 iron, 2 sulfur cluster binding"/>
    <property type="evidence" value="ECO:0007669"/>
    <property type="project" value="UniProtKB-KW"/>
</dbReference>
<dbReference type="Pfam" id="PF00111">
    <property type="entry name" value="Fer2"/>
    <property type="match status" value="1"/>
</dbReference>
<dbReference type="SUPFAM" id="SSF52343">
    <property type="entry name" value="Ferredoxin reductase-like, C-terminal NADP-linked domain"/>
    <property type="match status" value="1"/>
</dbReference>
<evidence type="ECO:0000259" key="3">
    <source>
        <dbReference type="PROSITE" id="PS51085"/>
    </source>
</evidence>
<evidence type="ECO:0000313" key="5">
    <source>
        <dbReference type="EMBL" id="EHP43433.1"/>
    </source>
</evidence>
<dbReference type="PANTHER" id="PTHR47354">
    <property type="entry name" value="NADH OXIDOREDUCTASE HCR"/>
    <property type="match status" value="1"/>
</dbReference>
<dbReference type="Gene3D" id="2.40.30.10">
    <property type="entry name" value="Translation factors"/>
    <property type="match status" value="1"/>
</dbReference>
<dbReference type="InterPro" id="IPR039261">
    <property type="entry name" value="FNR_nucleotide-bd"/>
</dbReference>
<dbReference type="InterPro" id="IPR008333">
    <property type="entry name" value="Cbr1-like_FAD-bd_dom"/>
</dbReference>
<evidence type="ECO:0000256" key="1">
    <source>
        <dbReference type="ARBA" id="ARBA00001974"/>
    </source>
</evidence>